<sequence length="260" mass="31103">MLSKNIFLLWLQGWENASWIHKQVAESWEINNPEWTIHYIDLENLKNYVKDIDYIYDKTKQITPQAMSDIIRLSLLKNIGGVWADATLLCMQPLDSWVYDAVEPSNIWMYHGHGAEMPKEVGPASWFIVAKKGEYIISKWKEECDNYWKRNNRAHKYFWMDLLFKQLFETDATFKELWLKTPYLYCELDGQCHTLAHHKMDRNTPHIKKLFLEHPPYALKLWKTWNNRFPCIDTIQCQNSNGYYAILMSKRKIGYKHVMT</sequence>
<dbReference type="Gene3D" id="3.90.550.20">
    <property type="match status" value="1"/>
</dbReference>
<dbReference type="InterPro" id="IPR029044">
    <property type="entry name" value="Nucleotide-diphossugar_trans"/>
</dbReference>
<evidence type="ECO:0008006" key="2">
    <source>
        <dbReference type="Google" id="ProtNLM"/>
    </source>
</evidence>
<dbReference type="GO" id="GO:0016757">
    <property type="term" value="F:glycosyltransferase activity"/>
    <property type="evidence" value="ECO:0007669"/>
    <property type="project" value="InterPro"/>
</dbReference>
<dbReference type="EMBL" id="MN740705">
    <property type="protein sequence ID" value="QHU09175.1"/>
    <property type="molecule type" value="Genomic_DNA"/>
</dbReference>
<dbReference type="SUPFAM" id="SSF53448">
    <property type="entry name" value="Nucleotide-diphospho-sugar transferases"/>
    <property type="match status" value="1"/>
</dbReference>
<organism evidence="1">
    <name type="scientific">viral metagenome</name>
    <dbReference type="NCBI Taxonomy" id="1070528"/>
    <lineage>
        <taxon>unclassified sequences</taxon>
        <taxon>metagenomes</taxon>
        <taxon>organismal metagenomes</taxon>
    </lineage>
</organism>
<protein>
    <recommendedName>
        <fullName evidence="2">Capsular polysaccharide synthesis protein</fullName>
    </recommendedName>
</protein>
<dbReference type="InterPro" id="IPR008441">
    <property type="entry name" value="AfumC-like_glycosyl_Trfase"/>
</dbReference>
<dbReference type="Pfam" id="PF05704">
    <property type="entry name" value="Caps_synth"/>
    <property type="match status" value="1"/>
</dbReference>
<evidence type="ECO:0000313" key="1">
    <source>
        <dbReference type="EMBL" id="QHU09175.1"/>
    </source>
</evidence>
<reference evidence="1" key="1">
    <citation type="journal article" date="2020" name="Nature">
        <title>Giant virus diversity and host interactions through global metagenomics.</title>
        <authorList>
            <person name="Schulz F."/>
            <person name="Roux S."/>
            <person name="Paez-Espino D."/>
            <person name="Jungbluth S."/>
            <person name="Walsh D.A."/>
            <person name="Denef V.J."/>
            <person name="McMahon K.D."/>
            <person name="Konstantinidis K.T."/>
            <person name="Eloe-Fadrosh E.A."/>
            <person name="Kyrpides N.C."/>
            <person name="Woyke T."/>
        </authorList>
    </citation>
    <scope>NUCLEOTIDE SEQUENCE</scope>
    <source>
        <strain evidence="1">GVMAG-S-1074260-58</strain>
    </source>
</reference>
<accession>A0A6C0JTT9</accession>
<dbReference type="AlphaFoldDB" id="A0A6C0JTT9"/>
<proteinExistence type="predicted"/>
<name>A0A6C0JTT9_9ZZZZ</name>